<proteinExistence type="predicted"/>
<dbReference type="PANTHER" id="PTHR36922:SF1">
    <property type="entry name" value="DUF1993 DOMAIN-CONTAINING PROTEIN"/>
    <property type="match status" value="1"/>
</dbReference>
<evidence type="ECO:0000313" key="2">
    <source>
        <dbReference type="Proteomes" id="UP000619033"/>
    </source>
</evidence>
<evidence type="ECO:0000313" key="1">
    <source>
        <dbReference type="EMBL" id="MBL4926694.1"/>
    </source>
</evidence>
<reference evidence="1" key="1">
    <citation type="submission" date="2021-01" db="EMBL/GenBank/DDBJ databases">
        <title>Genome seq and assembly of Tabrizicola sp. KVB23.</title>
        <authorList>
            <person name="Chhetri G."/>
        </authorList>
    </citation>
    <scope>NUCLEOTIDE SEQUENCE</scope>
    <source>
        <strain evidence="1">KVB23</strain>
    </source>
</reference>
<dbReference type="InterPro" id="IPR034660">
    <property type="entry name" value="DinB/YfiT-like"/>
</dbReference>
<gene>
    <name evidence="1" type="ORF">JI744_01120</name>
</gene>
<accession>A0A8J7SUF6</accession>
<dbReference type="SUPFAM" id="SSF109854">
    <property type="entry name" value="DinB/YfiT-like putative metalloenzymes"/>
    <property type="match status" value="1"/>
</dbReference>
<sequence length="162" mass="17668">MQSPVPYFVHSLTALSKIIDKAEAFAEAKRLKPEVIPQLRLIADMFPFARQVMIATDHAKGASARLSGTENPSFPDTETTLAELKERIAKTIAFIQTIPDAAFEGAEAKIIAIKAGPRELSFPGAQYLHGYAVPNFYFHMGTAYNILRSNGVEVGKVDFLGG</sequence>
<dbReference type="AlphaFoldDB" id="A0A8J7SUF6"/>
<dbReference type="Proteomes" id="UP000619033">
    <property type="component" value="Unassembled WGS sequence"/>
</dbReference>
<comment type="caution">
    <text evidence="1">The sequence shown here is derived from an EMBL/GenBank/DDBJ whole genome shotgun (WGS) entry which is preliminary data.</text>
</comment>
<organism evidence="1 2">
    <name type="scientific">Fuscibacter oryzae</name>
    <dbReference type="NCBI Taxonomy" id="2803939"/>
    <lineage>
        <taxon>Bacteria</taxon>
        <taxon>Pseudomonadati</taxon>
        <taxon>Pseudomonadota</taxon>
        <taxon>Alphaproteobacteria</taxon>
        <taxon>Rhodobacterales</taxon>
        <taxon>Paracoccaceae</taxon>
        <taxon>Fuscibacter</taxon>
    </lineage>
</organism>
<dbReference type="InterPro" id="IPR018531">
    <property type="entry name" value="DUF1993"/>
</dbReference>
<dbReference type="PANTHER" id="PTHR36922">
    <property type="entry name" value="BLL2446 PROTEIN"/>
    <property type="match status" value="1"/>
</dbReference>
<keyword evidence="2" id="KW-1185">Reference proteome</keyword>
<name>A0A8J7SUF6_9RHOB</name>
<dbReference type="Pfam" id="PF09351">
    <property type="entry name" value="DUF1993"/>
    <property type="match status" value="1"/>
</dbReference>
<protein>
    <submittedName>
        <fullName evidence="1">DUF1993 domain-containing protein</fullName>
    </submittedName>
</protein>
<dbReference type="EMBL" id="JAESVP010000001">
    <property type="protein sequence ID" value="MBL4926694.1"/>
    <property type="molecule type" value="Genomic_DNA"/>
</dbReference>
<dbReference type="Gene3D" id="1.20.120.450">
    <property type="entry name" value="dinb family like domain"/>
    <property type="match status" value="1"/>
</dbReference>
<dbReference type="RefSeq" id="WP_202657478.1">
    <property type="nucleotide sequence ID" value="NZ_JAESVP010000001.1"/>
</dbReference>